<comment type="caution">
    <text evidence="1">The sequence shown here is derived from an EMBL/GenBank/DDBJ whole genome shotgun (WGS) entry which is preliminary data.</text>
</comment>
<evidence type="ECO:0000313" key="2">
    <source>
        <dbReference type="Proteomes" id="UP000647587"/>
    </source>
</evidence>
<accession>A0ABQ2F0X1</accession>
<name>A0ABQ2F0X1_9DEIO</name>
<dbReference type="RefSeq" id="WP_189009551.1">
    <property type="nucleotide sequence ID" value="NZ_BMPP01000011.1"/>
</dbReference>
<keyword evidence="2" id="KW-1185">Reference proteome</keyword>
<gene>
    <name evidence="1" type="ORF">GCM10008955_26530</name>
</gene>
<evidence type="ECO:0000313" key="1">
    <source>
        <dbReference type="EMBL" id="GGK31336.1"/>
    </source>
</evidence>
<dbReference type="Proteomes" id="UP000647587">
    <property type="component" value="Unassembled WGS sequence"/>
</dbReference>
<sequence length="96" mass="10502">MNSVENHAGWLKLKASDLPQGVAVRLDRAAVMKEITRTEETRLSTSVNYYEKVKVILKVTADADARPVALRVAELTYSDDITDSEVPLSISVAVGN</sequence>
<reference evidence="2" key="1">
    <citation type="journal article" date="2019" name="Int. J. Syst. Evol. Microbiol.">
        <title>The Global Catalogue of Microorganisms (GCM) 10K type strain sequencing project: providing services to taxonomists for standard genome sequencing and annotation.</title>
        <authorList>
            <consortium name="The Broad Institute Genomics Platform"/>
            <consortium name="The Broad Institute Genome Sequencing Center for Infectious Disease"/>
            <person name="Wu L."/>
            <person name="Ma J."/>
        </authorList>
    </citation>
    <scope>NUCLEOTIDE SEQUENCE [LARGE SCALE GENOMIC DNA]</scope>
    <source>
        <strain evidence="2">JCM 30331</strain>
    </source>
</reference>
<dbReference type="EMBL" id="BMPP01000011">
    <property type="protein sequence ID" value="GGK31336.1"/>
    <property type="molecule type" value="Genomic_DNA"/>
</dbReference>
<organism evidence="1 2">
    <name type="scientific">Deinococcus malanensis</name>
    <dbReference type="NCBI Taxonomy" id="1706855"/>
    <lineage>
        <taxon>Bacteria</taxon>
        <taxon>Thermotogati</taxon>
        <taxon>Deinococcota</taxon>
        <taxon>Deinococci</taxon>
        <taxon>Deinococcales</taxon>
        <taxon>Deinococcaceae</taxon>
        <taxon>Deinococcus</taxon>
    </lineage>
</organism>
<protein>
    <submittedName>
        <fullName evidence="1">Uncharacterized protein</fullName>
    </submittedName>
</protein>
<proteinExistence type="predicted"/>